<keyword evidence="3" id="KW-1185">Reference proteome</keyword>
<dbReference type="InterPro" id="IPR019734">
    <property type="entry name" value="TPR_rpt"/>
</dbReference>
<dbReference type="RefSeq" id="WP_098737713.1">
    <property type="nucleotide sequence ID" value="NZ_PDKW01000041.1"/>
</dbReference>
<name>A0A2B8BD03_9PROT</name>
<evidence type="ECO:0000313" key="2">
    <source>
        <dbReference type="EMBL" id="PGH56626.1"/>
    </source>
</evidence>
<reference evidence="3" key="1">
    <citation type="submission" date="2017-10" db="EMBL/GenBank/DDBJ databases">
        <authorList>
            <person name="Kravchenko I.K."/>
            <person name="Grouzdev D.S."/>
        </authorList>
    </citation>
    <scope>NUCLEOTIDE SEQUENCE [LARGE SCALE GENOMIC DNA]</scope>
    <source>
        <strain evidence="3">B2</strain>
    </source>
</reference>
<accession>A0A2B8BD03</accession>
<dbReference type="InterPro" id="IPR011990">
    <property type="entry name" value="TPR-like_helical_dom_sf"/>
</dbReference>
<evidence type="ECO:0000313" key="3">
    <source>
        <dbReference type="Proteomes" id="UP000225379"/>
    </source>
</evidence>
<dbReference type="Pfam" id="PF13432">
    <property type="entry name" value="TPR_16"/>
    <property type="match status" value="2"/>
</dbReference>
<dbReference type="InterPro" id="IPR052384">
    <property type="entry name" value="TMTC_O-mannosyltransferase"/>
</dbReference>
<dbReference type="EMBL" id="PDKW01000041">
    <property type="protein sequence ID" value="PGH56626.1"/>
    <property type="molecule type" value="Genomic_DNA"/>
</dbReference>
<evidence type="ECO:0000256" key="1">
    <source>
        <dbReference type="PROSITE-ProRule" id="PRU00339"/>
    </source>
</evidence>
<dbReference type="SMART" id="SM00028">
    <property type="entry name" value="TPR"/>
    <property type="match status" value="4"/>
</dbReference>
<feature type="repeat" description="TPR" evidence="1">
    <location>
        <begin position="38"/>
        <end position="71"/>
    </location>
</feature>
<keyword evidence="1" id="KW-0802">TPR repeat</keyword>
<dbReference type="Proteomes" id="UP000225379">
    <property type="component" value="Unassembled WGS sequence"/>
</dbReference>
<dbReference type="OrthoDB" id="7302934at2"/>
<sequence>MSDSAGLLAEAFDRHQSGGFDEAERLYRRILAGEPAEADALHRYGLLVAQLGRLDEADGLLTRALTLDSRATEVAVNHAKILRALHRPQDAARRFHHALALSPALLTALEGLGHAEREAGHSAAAAEAYGRAARLGTGAAVLHRWGIALDSLCRPEAAAEALRRSARLDPTVPSVAVRLAAILERLGCQGEAAGWYRRALVLQPGRDELRRALSDIVESAIDLPQVT</sequence>
<organism evidence="2 3">
    <name type="scientific">Azospirillum palustre</name>
    <dbReference type="NCBI Taxonomy" id="2044885"/>
    <lineage>
        <taxon>Bacteria</taxon>
        <taxon>Pseudomonadati</taxon>
        <taxon>Pseudomonadota</taxon>
        <taxon>Alphaproteobacteria</taxon>
        <taxon>Rhodospirillales</taxon>
        <taxon>Azospirillaceae</taxon>
        <taxon>Azospirillum</taxon>
    </lineage>
</organism>
<proteinExistence type="predicted"/>
<dbReference type="PANTHER" id="PTHR44216">
    <property type="entry name" value="PROTEIN O-MANNOSYL-TRANSFERASE TMTC2"/>
    <property type="match status" value="1"/>
</dbReference>
<dbReference type="Gene3D" id="1.25.40.10">
    <property type="entry name" value="Tetratricopeptide repeat domain"/>
    <property type="match status" value="3"/>
</dbReference>
<dbReference type="PROSITE" id="PS50005">
    <property type="entry name" value="TPR"/>
    <property type="match status" value="1"/>
</dbReference>
<dbReference type="SUPFAM" id="SSF48452">
    <property type="entry name" value="TPR-like"/>
    <property type="match status" value="1"/>
</dbReference>
<gene>
    <name evidence="2" type="ORF">CRT60_17095</name>
</gene>
<dbReference type="PANTHER" id="PTHR44216:SF3">
    <property type="entry name" value="PROTEIN O-MANNOSYL-TRANSFERASE TMTC2"/>
    <property type="match status" value="1"/>
</dbReference>
<dbReference type="AlphaFoldDB" id="A0A2B8BD03"/>
<protein>
    <submittedName>
        <fullName evidence="2">Uncharacterized protein</fullName>
    </submittedName>
</protein>
<comment type="caution">
    <text evidence="2">The sequence shown here is derived from an EMBL/GenBank/DDBJ whole genome shotgun (WGS) entry which is preliminary data.</text>
</comment>